<reference evidence="1" key="1">
    <citation type="submission" date="2021-06" db="EMBL/GenBank/DDBJ databases">
        <authorList>
            <person name="Kallberg Y."/>
            <person name="Tangrot J."/>
            <person name="Rosling A."/>
        </authorList>
    </citation>
    <scope>NUCLEOTIDE SEQUENCE</scope>
    <source>
        <strain evidence="1">AZ414A</strain>
    </source>
</reference>
<evidence type="ECO:0000313" key="2">
    <source>
        <dbReference type="Proteomes" id="UP000789706"/>
    </source>
</evidence>
<dbReference type="Proteomes" id="UP000789706">
    <property type="component" value="Unassembled WGS sequence"/>
</dbReference>
<dbReference type="AlphaFoldDB" id="A0A9N8W213"/>
<dbReference type="EMBL" id="CAJVPK010000208">
    <property type="protein sequence ID" value="CAG8474314.1"/>
    <property type="molecule type" value="Genomic_DNA"/>
</dbReference>
<protein>
    <submittedName>
        <fullName evidence="1">9413_t:CDS:1</fullName>
    </submittedName>
</protein>
<evidence type="ECO:0000313" key="1">
    <source>
        <dbReference type="EMBL" id="CAG8474314.1"/>
    </source>
</evidence>
<gene>
    <name evidence="1" type="ORF">DEBURN_LOCUS3317</name>
</gene>
<keyword evidence="2" id="KW-1185">Reference proteome</keyword>
<comment type="caution">
    <text evidence="1">The sequence shown here is derived from an EMBL/GenBank/DDBJ whole genome shotgun (WGS) entry which is preliminary data.</text>
</comment>
<organism evidence="1 2">
    <name type="scientific">Diversispora eburnea</name>
    <dbReference type="NCBI Taxonomy" id="1213867"/>
    <lineage>
        <taxon>Eukaryota</taxon>
        <taxon>Fungi</taxon>
        <taxon>Fungi incertae sedis</taxon>
        <taxon>Mucoromycota</taxon>
        <taxon>Glomeromycotina</taxon>
        <taxon>Glomeromycetes</taxon>
        <taxon>Diversisporales</taxon>
        <taxon>Diversisporaceae</taxon>
        <taxon>Diversispora</taxon>
    </lineage>
</organism>
<name>A0A9N8W213_9GLOM</name>
<accession>A0A9N8W213</accession>
<feature type="non-terminal residue" evidence="1">
    <location>
        <position position="1"/>
    </location>
</feature>
<proteinExistence type="predicted"/>
<sequence length="52" mass="6071">TSKEEINNAENNMQDEDLYDQNKINNLLLDTDISLEFENNNNIVTEELLIDD</sequence>